<evidence type="ECO:0000259" key="13">
    <source>
        <dbReference type="PROSITE" id="PS50146"/>
    </source>
</evidence>
<dbReference type="Pfam" id="PF19279">
    <property type="entry name" value="YegS_C"/>
    <property type="match status" value="1"/>
</dbReference>
<dbReference type="EMBL" id="JAPRFR010000001">
    <property type="protein sequence ID" value="MCZ0725697.1"/>
    <property type="molecule type" value="Genomic_DNA"/>
</dbReference>
<evidence type="ECO:0000256" key="9">
    <source>
        <dbReference type="ARBA" id="ARBA00022842"/>
    </source>
</evidence>
<evidence type="ECO:0000256" key="4">
    <source>
        <dbReference type="ARBA" id="ARBA00022679"/>
    </source>
</evidence>
<dbReference type="PROSITE" id="PS50146">
    <property type="entry name" value="DAGK"/>
    <property type="match status" value="1"/>
</dbReference>
<dbReference type="Pfam" id="PF00781">
    <property type="entry name" value="DAGK_cat"/>
    <property type="match status" value="1"/>
</dbReference>
<evidence type="ECO:0000256" key="1">
    <source>
        <dbReference type="ARBA" id="ARBA00001946"/>
    </source>
</evidence>
<evidence type="ECO:0000313" key="15">
    <source>
        <dbReference type="Proteomes" id="UP001146670"/>
    </source>
</evidence>
<dbReference type="PANTHER" id="PTHR12358">
    <property type="entry name" value="SPHINGOSINE KINASE"/>
    <property type="match status" value="1"/>
</dbReference>
<accession>A0A9X3JEQ6</accession>
<dbReference type="SMART" id="SM00046">
    <property type="entry name" value="DAGKc"/>
    <property type="match status" value="1"/>
</dbReference>
<evidence type="ECO:0000256" key="7">
    <source>
        <dbReference type="ARBA" id="ARBA00022777"/>
    </source>
</evidence>
<keyword evidence="5" id="KW-0479">Metal-binding</keyword>
<keyword evidence="6" id="KW-0547">Nucleotide-binding</keyword>
<evidence type="ECO:0000256" key="8">
    <source>
        <dbReference type="ARBA" id="ARBA00022840"/>
    </source>
</evidence>
<comment type="cofactor">
    <cofactor evidence="1">
        <name>Mg(2+)</name>
        <dbReference type="ChEBI" id="CHEBI:18420"/>
    </cofactor>
</comment>
<dbReference type="SUPFAM" id="SSF111331">
    <property type="entry name" value="NAD kinase/diacylglycerol kinase-like"/>
    <property type="match status" value="1"/>
</dbReference>
<evidence type="ECO:0000256" key="3">
    <source>
        <dbReference type="ARBA" id="ARBA00022516"/>
    </source>
</evidence>
<dbReference type="RefSeq" id="WP_268752010.1">
    <property type="nucleotide sequence ID" value="NZ_JAPRFQ010000001.1"/>
</dbReference>
<dbReference type="GO" id="GO:0005886">
    <property type="term" value="C:plasma membrane"/>
    <property type="evidence" value="ECO:0007669"/>
    <property type="project" value="TreeGrafter"/>
</dbReference>
<dbReference type="InterPro" id="IPR045540">
    <property type="entry name" value="YegS/DAGK_C"/>
</dbReference>
<dbReference type="InterPro" id="IPR017438">
    <property type="entry name" value="ATP-NAD_kinase_N"/>
</dbReference>
<dbReference type="InterPro" id="IPR016064">
    <property type="entry name" value="NAD/diacylglycerol_kinase_sf"/>
</dbReference>
<dbReference type="InterPro" id="IPR001206">
    <property type="entry name" value="Diacylglycerol_kinase_cat_dom"/>
</dbReference>
<keyword evidence="7 14" id="KW-0418">Kinase</keyword>
<dbReference type="PANTHER" id="PTHR12358:SF106">
    <property type="entry name" value="LIPID KINASE YEGS"/>
    <property type="match status" value="1"/>
</dbReference>
<sequence length="300" mass="32113">MKQAMVVVNPSSGKESGPDYTSKLIQVIMDQYDTVTIKQTRGDGDAQAFAQESAEQGYDALYLVGGDGTINEGINGIANQDHRPVVGLVPLGTVNNASSMLGFAKNYDQAIQQFADVKTRKMDIGQVNDSYFVSSVVTGVLAASVKDVSAESKTQLGPFAYIQESLSAFGDDSATDFSISIDGEESQAQLSLIVVSVGNALLRLQNLFPEASIDDGCLNLVALEATNLGEKMGLISQVLTTGVQNSEKLDYIRCHSCQIKALKEDKDHGAIVDGDFGPELPLDIKVLPQHIEVFVPNEAF</sequence>
<dbReference type="InterPro" id="IPR005218">
    <property type="entry name" value="Diacylglycerol/lipid_kinase"/>
</dbReference>
<protein>
    <submittedName>
        <fullName evidence="14">Diacylglycerol kinase family lipid kinase</fullName>
    </submittedName>
</protein>
<dbReference type="NCBIfam" id="TIGR00147">
    <property type="entry name" value="YegS/Rv2252/BmrU family lipid kinase"/>
    <property type="match status" value="1"/>
</dbReference>
<keyword evidence="11" id="KW-0594">Phospholipid biosynthesis</keyword>
<comment type="similarity">
    <text evidence="2">Belongs to the diacylglycerol/lipid kinase family.</text>
</comment>
<keyword evidence="10" id="KW-0443">Lipid metabolism</keyword>
<gene>
    <name evidence="14" type="ORF">OW157_03815</name>
</gene>
<keyword evidence="4" id="KW-0808">Transferase</keyword>
<evidence type="ECO:0000256" key="12">
    <source>
        <dbReference type="ARBA" id="ARBA00023264"/>
    </source>
</evidence>
<dbReference type="GO" id="GO:0004143">
    <property type="term" value="F:ATP-dependent diacylglycerol kinase activity"/>
    <property type="evidence" value="ECO:0007669"/>
    <property type="project" value="TreeGrafter"/>
</dbReference>
<evidence type="ECO:0000313" key="14">
    <source>
        <dbReference type="EMBL" id="MCZ0725697.1"/>
    </source>
</evidence>
<comment type="caution">
    <text evidence="14">The sequence shown here is derived from an EMBL/GenBank/DDBJ whole genome shotgun (WGS) entry which is preliminary data.</text>
</comment>
<keyword evidence="15" id="KW-1185">Reference proteome</keyword>
<name>A0A9X3JEQ6_9LACT</name>
<evidence type="ECO:0000256" key="10">
    <source>
        <dbReference type="ARBA" id="ARBA00023098"/>
    </source>
</evidence>
<dbReference type="GO" id="GO:0046872">
    <property type="term" value="F:metal ion binding"/>
    <property type="evidence" value="ECO:0007669"/>
    <property type="project" value="UniProtKB-KW"/>
</dbReference>
<evidence type="ECO:0000256" key="2">
    <source>
        <dbReference type="ARBA" id="ARBA00005983"/>
    </source>
</evidence>
<evidence type="ECO:0000256" key="6">
    <source>
        <dbReference type="ARBA" id="ARBA00022741"/>
    </source>
</evidence>
<proteinExistence type="inferred from homology"/>
<dbReference type="GO" id="GO:0008654">
    <property type="term" value="P:phospholipid biosynthetic process"/>
    <property type="evidence" value="ECO:0007669"/>
    <property type="project" value="UniProtKB-KW"/>
</dbReference>
<dbReference type="GO" id="GO:0005524">
    <property type="term" value="F:ATP binding"/>
    <property type="evidence" value="ECO:0007669"/>
    <property type="project" value="UniProtKB-KW"/>
</dbReference>
<dbReference type="Gene3D" id="3.40.50.10330">
    <property type="entry name" value="Probable inorganic polyphosphate/atp-NAD kinase, domain 1"/>
    <property type="match status" value="1"/>
</dbReference>
<keyword evidence="8" id="KW-0067">ATP-binding</keyword>
<dbReference type="InterPro" id="IPR050187">
    <property type="entry name" value="Lipid_Phosphate_FormReg"/>
</dbReference>
<keyword evidence="9" id="KW-0460">Magnesium</keyword>
<keyword evidence="12" id="KW-1208">Phospholipid metabolism</keyword>
<organism evidence="14 15">
    <name type="scientific">Aerococcus kribbianus</name>
    <dbReference type="NCBI Taxonomy" id="2999064"/>
    <lineage>
        <taxon>Bacteria</taxon>
        <taxon>Bacillati</taxon>
        <taxon>Bacillota</taxon>
        <taxon>Bacilli</taxon>
        <taxon>Lactobacillales</taxon>
        <taxon>Aerococcaceae</taxon>
        <taxon>Aerococcus</taxon>
    </lineage>
</organism>
<keyword evidence="3" id="KW-0444">Lipid biosynthesis</keyword>
<dbReference type="AlphaFoldDB" id="A0A9X3JEQ6"/>
<dbReference type="Gene3D" id="2.60.200.40">
    <property type="match status" value="1"/>
</dbReference>
<reference evidence="14" key="1">
    <citation type="submission" date="2022-12" db="EMBL/GenBank/DDBJ databases">
        <title>Description and comparative metabolic analysis of Aerococcus sp. nov., isolated from the feces of a pig.</title>
        <authorList>
            <person name="Chang Y.-H."/>
        </authorList>
    </citation>
    <scope>NUCLEOTIDE SEQUENCE</scope>
    <source>
        <strain evidence="14">YH-aer222</strain>
    </source>
</reference>
<evidence type="ECO:0000256" key="5">
    <source>
        <dbReference type="ARBA" id="ARBA00022723"/>
    </source>
</evidence>
<dbReference type="Proteomes" id="UP001146670">
    <property type="component" value="Unassembled WGS sequence"/>
</dbReference>
<feature type="domain" description="DAGKc" evidence="13">
    <location>
        <begin position="1"/>
        <end position="131"/>
    </location>
</feature>
<evidence type="ECO:0000256" key="11">
    <source>
        <dbReference type="ARBA" id="ARBA00023209"/>
    </source>
</evidence>